<dbReference type="GO" id="GO:0032259">
    <property type="term" value="P:methylation"/>
    <property type="evidence" value="ECO:0007669"/>
    <property type="project" value="UniProtKB-KW"/>
</dbReference>
<dbReference type="RefSeq" id="XP_021337908.1">
    <property type="nucleotide sequence ID" value="XM_021482738.1"/>
</dbReference>
<organism evidence="8 9">
    <name type="scientific">Babesia microti (strain RI)</name>
    <dbReference type="NCBI Taxonomy" id="1133968"/>
    <lineage>
        <taxon>Eukaryota</taxon>
        <taxon>Sar</taxon>
        <taxon>Alveolata</taxon>
        <taxon>Apicomplexa</taxon>
        <taxon>Aconoidasida</taxon>
        <taxon>Piroplasmida</taxon>
        <taxon>Babesiidae</taxon>
        <taxon>Babesia</taxon>
    </lineage>
</organism>
<reference evidence="8 9" key="1">
    <citation type="journal article" date="2012" name="Nucleic Acids Res.">
        <title>Sequencing of the smallest Apicomplexan genome from the human pathogen Babesia microti.</title>
        <authorList>
            <person name="Cornillot E."/>
            <person name="Hadj-Kaddour K."/>
            <person name="Dassouli A."/>
            <person name="Noel B."/>
            <person name="Ranwez V."/>
            <person name="Vacherie B."/>
            <person name="Augagneur Y."/>
            <person name="Bres V."/>
            <person name="Duclos A."/>
            <person name="Randazzo S."/>
            <person name="Carcy B."/>
            <person name="Debierre-Grockiego F."/>
            <person name="Delbecq S."/>
            <person name="Moubri-Menage K."/>
            <person name="Shams-Eldin H."/>
            <person name="Usmani-Brown S."/>
            <person name="Bringaud F."/>
            <person name="Wincker P."/>
            <person name="Vivares C.P."/>
            <person name="Schwarz R.T."/>
            <person name="Schetters T.P."/>
            <person name="Krause P.J."/>
            <person name="Gorenflot A."/>
            <person name="Berry V."/>
            <person name="Barbe V."/>
            <person name="Ben Mamoun C."/>
        </authorList>
    </citation>
    <scope>NUCLEOTIDE SEQUENCE [LARGE SCALE GENOMIC DNA]</scope>
    <source>
        <strain evidence="8 9">RI</strain>
    </source>
</reference>
<reference evidence="8 9" key="2">
    <citation type="journal article" date="2013" name="PLoS ONE">
        <title>Whole genome mapping and re-organization of the nuclear and mitochondrial genomes of Babesia microti isolates.</title>
        <authorList>
            <person name="Cornillot E."/>
            <person name="Dassouli A."/>
            <person name="Garg A."/>
            <person name="Pachikara N."/>
            <person name="Randazzo S."/>
            <person name="Depoix D."/>
            <person name="Carcy B."/>
            <person name="Delbecq S."/>
            <person name="Frutos R."/>
            <person name="Silva J.C."/>
            <person name="Sutton R."/>
            <person name="Krause P.J."/>
            <person name="Mamoun C.B."/>
        </authorList>
    </citation>
    <scope>NUCLEOTIDE SEQUENCE [LARGE SCALE GENOMIC DNA]</scope>
    <source>
        <strain evidence="8 9">RI</strain>
    </source>
</reference>
<dbReference type="EMBL" id="LN871599">
    <property type="protein sequence ID" value="SIO73855.1"/>
    <property type="molecule type" value="Genomic_DNA"/>
</dbReference>
<keyword evidence="3 6" id="KW-0489">Methyltransferase</keyword>
<keyword evidence="8" id="KW-0012">Acyltransferase</keyword>
<dbReference type="Gene3D" id="3.40.50.150">
    <property type="entry name" value="Vaccinia Virus protein VP39"/>
    <property type="match status" value="1"/>
</dbReference>
<gene>
    <name evidence="8" type="ORF">BmR1_04g08965</name>
</gene>
<dbReference type="InterPro" id="IPR016651">
    <property type="entry name" value="LCMT1"/>
</dbReference>
<feature type="binding site" evidence="7">
    <location>
        <position position="52"/>
    </location>
    <ligand>
        <name>S-adenosyl-L-methionine</name>
        <dbReference type="ChEBI" id="CHEBI:59789"/>
    </ligand>
</feature>
<dbReference type="PANTHER" id="PTHR13600:SF21">
    <property type="entry name" value="LEUCINE CARBOXYL METHYLTRANSFERASE 1"/>
    <property type="match status" value="1"/>
</dbReference>
<proteinExistence type="inferred from homology"/>
<comment type="catalytic activity">
    <reaction evidence="1 6">
        <text>[phosphatase 2A protein]-C-terminal L-leucine + S-adenosyl-L-methionine = [phosphatase 2A protein]-C-terminal L-leucine methyl ester + S-adenosyl-L-homocysteine</text>
        <dbReference type="Rhea" id="RHEA:48544"/>
        <dbReference type="Rhea" id="RHEA-COMP:12134"/>
        <dbReference type="Rhea" id="RHEA-COMP:12135"/>
        <dbReference type="ChEBI" id="CHEBI:57856"/>
        <dbReference type="ChEBI" id="CHEBI:59789"/>
        <dbReference type="ChEBI" id="CHEBI:90516"/>
        <dbReference type="ChEBI" id="CHEBI:90517"/>
        <dbReference type="EC" id="2.1.1.233"/>
    </reaction>
</comment>
<dbReference type="InterPro" id="IPR029063">
    <property type="entry name" value="SAM-dependent_MTases_sf"/>
</dbReference>
<keyword evidence="9" id="KW-1185">Reference proteome</keyword>
<keyword evidence="4 6" id="KW-0808">Transferase</keyword>
<feature type="binding site" evidence="7">
    <location>
        <begin position="145"/>
        <end position="146"/>
    </location>
    <ligand>
        <name>S-adenosyl-L-methionine</name>
        <dbReference type="ChEBI" id="CHEBI:59789"/>
    </ligand>
</feature>
<feature type="binding site" evidence="7">
    <location>
        <position position="78"/>
    </location>
    <ligand>
        <name>S-adenosyl-L-methionine</name>
        <dbReference type="ChEBI" id="CHEBI:59789"/>
    </ligand>
</feature>
<sequence length="346" mass="40786">MATLMTTGFLATISKGSAVTAGYYEDKYINELIDPTKRSKRNPLVNRMYYARVWIMRFVIKNFFESLNGVDVQIVNLGGGFDTLYYYIRDNFDKFVYFDIDFPEQLVAKSHIILNNDKLSIKNSYIKDYSEKLIESDNFKMIPVNLKDIKQLEGQLMLSGFDREKPTLFISECVLCYLEPNDADRVIKFCNEFTTNTSCIVVFEQIEPNDPFGQKLVESFQKWGCPVYIDKYPTINHHKKRYFDLGWNNHLIYCFRDVYEYIIDTDDKRRIEKIEIFDELEEWCLAIAHYIFSFAYKESSYKLETLVKSLKFERKSCVGFTTEEIRKLIAEKKIHSQLGSQAFIID</sequence>
<dbReference type="OrthoDB" id="203237at2759"/>
<protein>
    <recommendedName>
        <fullName evidence="6">Leucine carboxyl methyltransferase 1</fullName>
        <ecNumber evidence="6">2.1.1.233</ecNumber>
    </recommendedName>
</protein>
<evidence type="ECO:0000256" key="5">
    <source>
        <dbReference type="ARBA" id="ARBA00022691"/>
    </source>
</evidence>
<dbReference type="Proteomes" id="UP000002899">
    <property type="component" value="Chromosome IV"/>
</dbReference>
<dbReference type="InterPro" id="IPR007213">
    <property type="entry name" value="Ppm1/Ppm2/Tcmp"/>
</dbReference>
<dbReference type="GO" id="GO:0016746">
    <property type="term" value="F:acyltransferase activity"/>
    <property type="evidence" value="ECO:0007669"/>
    <property type="project" value="UniProtKB-KW"/>
</dbReference>
<comment type="similarity">
    <text evidence="2 6">Belongs to the methyltransferase superfamily. LCMT family.</text>
</comment>
<comment type="function">
    <text evidence="6">Methylates the carboxyl group of the C-terminal leucine residue of protein phosphatase 2A catalytic subunits to form alpha-leucine ester residues.</text>
</comment>
<evidence type="ECO:0000256" key="7">
    <source>
        <dbReference type="PIRSR" id="PIRSR016305-1"/>
    </source>
</evidence>
<dbReference type="KEGG" id="bmic:BmR1_04g08965"/>
<dbReference type="EC" id="2.1.1.233" evidence="6"/>
<dbReference type="AlphaFoldDB" id="A0A1N6LYA9"/>
<evidence type="ECO:0000256" key="2">
    <source>
        <dbReference type="ARBA" id="ARBA00010703"/>
    </source>
</evidence>
<dbReference type="GO" id="GO:0018423">
    <property type="term" value="F:protein C-terminal leucine carboxyl O-methyltransferase activity"/>
    <property type="evidence" value="ECO:0007669"/>
    <property type="project" value="UniProtKB-EC"/>
</dbReference>
<evidence type="ECO:0000313" key="9">
    <source>
        <dbReference type="Proteomes" id="UP000002899"/>
    </source>
</evidence>
<dbReference type="GeneID" id="24426422"/>
<dbReference type="SUPFAM" id="SSF53335">
    <property type="entry name" value="S-adenosyl-L-methionine-dependent methyltransferases"/>
    <property type="match status" value="1"/>
</dbReference>
<name>A0A1N6LYA9_BABMR</name>
<evidence type="ECO:0000256" key="4">
    <source>
        <dbReference type="ARBA" id="ARBA00022679"/>
    </source>
</evidence>
<evidence type="ECO:0000313" key="8">
    <source>
        <dbReference type="EMBL" id="SIO73855.1"/>
    </source>
</evidence>
<dbReference type="PANTHER" id="PTHR13600">
    <property type="entry name" value="LEUCINE CARBOXYL METHYLTRANSFERASE"/>
    <property type="match status" value="1"/>
</dbReference>
<evidence type="ECO:0000256" key="6">
    <source>
        <dbReference type="PIRNR" id="PIRNR016305"/>
    </source>
</evidence>
<dbReference type="PIRSF" id="PIRSF016305">
    <property type="entry name" value="LCM_mtfrase"/>
    <property type="match status" value="1"/>
</dbReference>
<keyword evidence="5 6" id="KW-0949">S-adenosyl-L-methionine</keyword>
<reference evidence="8 9" key="3">
    <citation type="journal article" date="2016" name="Sci. Rep.">
        <title>Genome-wide diversity and gene expression profiling of Babesia microti isolates identify polymorphic genes that mediate host-pathogen interactions.</title>
        <authorList>
            <person name="Silva J.C."/>
            <person name="Cornillot E."/>
            <person name="McCracken C."/>
            <person name="Usmani-Brown S."/>
            <person name="Dwivedi A."/>
            <person name="Ifeonu O.O."/>
            <person name="Crabtree J."/>
            <person name="Gotia H.T."/>
            <person name="Virji A.Z."/>
            <person name="Reynes C."/>
            <person name="Colinge J."/>
            <person name="Kumar V."/>
            <person name="Lawres L."/>
            <person name="Pazzi J.E."/>
            <person name="Pablo J.V."/>
            <person name="Hung C."/>
            <person name="Brancato J."/>
            <person name="Kumari P."/>
            <person name="Orvis J."/>
            <person name="Tretina K."/>
            <person name="Chibucos M."/>
            <person name="Ott S."/>
            <person name="Sadzewicz L."/>
            <person name="Sengamalay N."/>
            <person name="Shetty A.C."/>
            <person name="Su Q."/>
            <person name="Tallon L."/>
            <person name="Fraser C.M."/>
            <person name="Frutos R."/>
            <person name="Molina D.M."/>
            <person name="Krause P.J."/>
            <person name="Ben Mamoun C."/>
        </authorList>
    </citation>
    <scope>NUCLEOTIDE SEQUENCE [LARGE SCALE GENOMIC DNA]</scope>
    <source>
        <strain evidence="8 9">RI</strain>
    </source>
</reference>
<accession>A0A1N6LYA9</accession>
<evidence type="ECO:0000256" key="3">
    <source>
        <dbReference type="ARBA" id="ARBA00022603"/>
    </source>
</evidence>
<dbReference type="VEuPathDB" id="PiroplasmaDB:BmR1_04g08965"/>
<evidence type="ECO:0000256" key="1">
    <source>
        <dbReference type="ARBA" id="ARBA00000724"/>
    </source>
</evidence>
<dbReference type="Pfam" id="PF04072">
    <property type="entry name" value="LCM"/>
    <property type="match status" value="1"/>
</dbReference>
<feature type="binding site" evidence="7">
    <location>
        <position position="172"/>
    </location>
    <ligand>
        <name>S-adenosyl-L-methionine</name>
        <dbReference type="ChEBI" id="CHEBI:59789"/>
    </ligand>
</feature>